<protein>
    <recommendedName>
        <fullName evidence="8">Proteasomal ubiquitin receptor ADRM1 homolog</fullName>
    </recommendedName>
</protein>
<dbReference type="OrthoDB" id="340431at2759"/>
<dbReference type="KEGG" id="dwi:26530175"/>
<dbReference type="FunFam" id="2.30.29.70:FF:000001">
    <property type="entry name" value="Proteasomal ubiquitin receptor ADRM1"/>
    <property type="match status" value="1"/>
</dbReference>
<evidence type="ECO:0000259" key="10">
    <source>
        <dbReference type="PROSITE" id="PS51916"/>
    </source>
</evidence>
<proteinExistence type="inferred from homology"/>
<dbReference type="Gene3D" id="1.10.2020.20">
    <property type="match status" value="1"/>
</dbReference>
<evidence type="ECO:0000256" key="9">
    <source>
        <dbReference type="SAM" id="MobiDB-lite"/>
    </source>
</evidence>
<name>A0A0Q9WP68_DROWI</name>
<dbReference type="GO" id="GO:0005737">
    <property type="term" value="C:cytoplasm"/>
    <property type="evidence" value="ECO:0007669"/>
    <property type="project" value="UniProtKB-SubCell"/>
</dbReference>
<evidence type="ECO:0000256" key="7">
    <source>
        <dbReference type="ARBA" id="ARBA00054744"/>
    </source>
</evidence>
<dbReference type="InterPro" id="IPR044867">
    <property type="entry name" value="DEUBAD_dom"/>
</dbReference>
<dbReference type="EMBL" id="CH963738">
    <property type="protein sequence ID" value="KRF97503.1"/>
    <property type="molecule type" value="Genomic_DNA"/>
</dbReference>
<dbReference type="Pfam" id="PF04683">
    <property type="entry name" value="Rpn13_ADRM1_Pru"/>
    <property type="match status" value="1"/>
</dbReference>
<dbReference type="eggNOG" id="KOG3037">
    <property type="taxonomic scope" value="Eukaryota"/>
</dbReference>
<dbReference type="InterPro" id="IPR044868">
    <property type="entry name" value="Rpn13/ADRM1_Pru"/>
</dbReference>
<dbReference type="GO" id="GO:0005634">
    <property type="term" value="C:nucleus"/>
    <property type="evidence" value="ECO:0007669"/>
    <property type="project" value="UniProtKB-SubCell"/>
</dbReference>
<dbReference type="Proteomes" id="UP000007798">
    <property type="component" value="Unassembled WGS sequence"/>
</dbReference>
<dbReference type="Gene3D" id="2.30.29.70">
    <property type="entry name" value="Proteasomal ubiquitin receptor Rpn13/ADRM1"/>
    <property type="match status" value="1"/>
</dbReference>
<dbReference type="GO" id="GO:0070628">
    <property type="term" value="F:proteasome binding"/>
    <property type="evidence" value="ECO:0007669"/>
    <property type="project" value="TreeGrafter"/>
</dbReference>
<comment type="similarity">
    <text evidence="3">Belongs to the ADRM1 family.</text>
</comment>
<evidence type="ECO:0000256" key="2">
    <source>
        <dbReference type="ARBA" id="ARBA00004496"/>
    </source>
</evidence>
<feature type="region of interest" description="Disordered" evidence="9">
    <location>
        <begin position="121"/>
        <end position="148"/>
    </location>
</feature>
<comment type="function">
    <text evidence="7">May function as a proteasomal ubiquitin receptor. May promote the deubiquitinating activity associated with the 26S proteasome.</text>
</comment>
<keyword evidence="4" id="KW-0963">Cytoplasm</keyword>
<dbReference type="PANTHER" id="PTHR12225">
    <property type="entry name" value="ADHESION REGULATING MOLECULE 1 110 KDA CELL MEMBRANE GLYCOPROTEIN"/>
    <property type="match status" value="1"/>
</dbReference>
<dbReference type="FunCoup" id="A0A0Q9WP68">
    <property type="interactions" value="51"/>
</dbReference>
<dbReference type="GO" id="GO:0008541">
    <property type="term" value="C:proteasome regulatory particle, lid subcomplex"/>
    <property type="evidence" value="ECO:0007669"/>
    <property type="project" value="TreeGrafter"/>
</dbReference>
<dbReference type="PROSITE" id="PS51916">
    <property type="entry name" value="DEUBAD"/>
    <property type="match status" value="1"/>
</dbReference>
<comment type="subcellular location">
    <subcellularLocation>
        <location evidence="2">Cytoplasm</location>
    </subcellularLocation>
    <subcellularLocation>
        <location evidence="1">Nucleus</location>
    </subcellularLocation>
</comment>
<sequence>MSDQSANLIEYKAGRMIMVGKRIEPEERRGLIFLRRYMEDNQIHFCWLDRKTGHIEIDVVAKPGLLQFRRIEQCKTGRVYVLRFQESTRRLFFWLQEPQHENDEEFCIQLNEYLLGPHGDGTIDPSKPLTEGSEERSGGGGNDIPTEDQYIFDEGRYIFMEEDEMMELWTTPKDGQSASQVLKDINEASCLPALVQSPQPMDLVDSPFIESSFIDLGLALQMDGESAVSTLVKSKMRMRALLAQLPPDDDKAVEEPGRMLNDPNGSSLYIEEHLRSPQFYEAFAQFSIGLEAGVLGPVLEPFHLDAEAMAAVRLGDLELFLRVLHQDIKNE</sequence>
<dbReference type="InterPro" id="IPR038633">
    <property type="entry name" value="Rpn13/ADRM1_Pru_sf"/>
</dbReference>
<evidence type="ECO:0000256" key="5">
    <source>
        <dbReference type="ARBA" id="ARBA00022942"/>
    </source>
</evidence>
<evidence type="ECO:0000256" key="4">
    <source>
        <dbReference type="ARBA" id="ARBA00022490"/>
    </source>
</evidence>
<evidence type="ECO:0000259" key="11">
    <source>
        <dbReference type="PROSITE" id="PS51917"/>
    </source>
</evidence>
<dbReference type="PANTHER" id="PTHR12225:SF0">
    <property type="entry name" value="PROTEASOMAL UBIQUITIN RECEPTOR ADRM1"/>
    <property type="match status" value="1"/>
</dbReference>
<accession>A0A0Q9WP68</accession>
<keyword evidence="13" id="KW-1185">Reference proteome</keyword>
<dbReference type="GO" id="GO:0061133">
    <property type="term" value="F:endopeptidase activator activity"/>
    <property type="evidence" value="ECO:0007669"/>
    <property type="project" value="TreeGrafter"/>
</dbReference>
<dbReference type="InterPro" id="IPR038108">
    <property type="entry name" value="RPN13_DEUBAD_sf"/>
</dbReference>
<feature type="domain" description="DEUBAD" evidence="10">
    <location>
        <begin position="207"/>
        <end position="331"/>
    </location>
</feature>
<keyword evidence="6" id="KW-0539">Nucleus</keyword>
<evidence type="ECO:0000256" key="8">
    <source>
        <dbReference type="ARBA" id="ARBA00070663"/>
    </source>
</evidence>
<reference evidence="12 13" key="1">
    <citation type="journal article" date="2007" name="Nature">
        <title>Evolution of genes and genomes on the Drosophila phylogeny.</title>
        <authorList>
            <consortium name="Drosophila 12 Genomes Consortium"/>
            <person name="Clark A.G."/>
            <person name="Eisen M.B."/>
            <person name="Smith D.R."/>
            <person name="Bergman C.M."/>
            <person name="Oliver B."/>
            <person name="Markow T.A."/>
            <person name="Kaufman T.C."/>
            <person name="Kellis M."/>
            <person name="Gelbart W."/>
            <person name="Iyer V.N."/>
            <person name="Pollard D.A."/>
            <person name="Sackton T.B."/>
            <person name="Larracuente A.M."/>
            <person name="Singh N.D."/>
            <person name="Abad J.P."/>
            <person name="Abt D.N."/>
            <person name="Adryan B."/>
            <person name="Aguade M."/>
            <person name="Akashi H."/>
            <person name="Anderson W.W."/>
            <person name="Aquadro C.F."/>
            <person name="Ardell D.H."/>
            <person name="Arguello R."/>
            <person name="Artieri C.G."/>
            <person name="Barbash D.A."/>
            <person name="Barker D."/>
            <person name="Barsanti P."/>
            <person name="Batterham P."/>
            <person name="Batzoglou S."/>
            <person name="Begun D."/>
            <person name="Bhutkar A."/>
            <person name="Blanco E."/>
            <person name="Bosak S.A."/>
            <person name="Bradley R.K."/>
            <person name="Brand A.D."/>
            <person name="Brent M.R."/>
            <person name="Brooks A.N."/>
            <person name="Brown R.H."/>
            <person name="Butlin R.K."/>
            <person name="Caggese C."/>
            <person name="Calvi B.R."/>
            <person name="Bernardo de Carvalho A."/>
            <person name="Caspi A."/>
            <person name="Castrezana S."/>
            <person name="Celniker S.E."/>
            <person name="Chang J.L."/>
            <person name="Chapple C."/>
            <person name="Chatterji S."/>
            <person name="Chinwalla A."/>
            <person name="Civetta A."/>
            <person name="Clifton S.W."/>
            <person name="Comeron J.M."/>
            <person name="Costello J.C."/>
            <person name="Coyne J.A."/>
            <person name="Daub J."/>
            <person name="David R.G."/>
            <person name="Delcher A.L."/>
            <person name="Delehaunty K."/>
            <person name="Do C.B."/>
            <person name="Ebling H."/>
            <person name="Edwards K."/>
            <person name="Eickbush T."/>
            <person name="Evans J.D."/>
            <person name="Filipski A."/>
            <person name="Findeiss S."/>
            <person name="Freyhult E."/>
            <person name="Fulton L."/>
            <person name="Fulton R."/>
            <person name="Garcia A.C."/>
            <person name="Gardiner A."/>
            <person name="Garfield D.A."/>
            <person name="Garvin B.E."/>
            <person name="Gibson G."/>
            <person name="Gilbert D."/>
            <person name="Gnerre S."/>
            <person name="Godfrey J."/>
            <person name="Good R."/>
            <person name="Gotea V."/>
            <person name="Gravely B."/>
            <person name="Greenberg A.J."/>
            <person name="Griffiths-Jones S."/>
            <person name="Gross S."/>
            <person name="Guigo R."/>
            <person name="Gustafson E.A."/>
            <person name="Haerty W."/>
            <person name="Hahn M.W."/>
            <person name="Halligan D.L."/>
            <person name="Halpern A.L."/>
            <person name="Halter G.M."/>
            <person name="Han M.V."/>
            <person name="Heger A."/>
            <person name="Hillier L."/>
            <person name="Hinrichs A.S."/>
            <person name="Holmes I."/>
            <person name="Hoskins R.A."/>
            <person name="Hubisz M.J."/>
            <person name="Hultmark D."/>
            <person name="Huntley M.A."/>
            <person name="Jaffe D.B."/>
            <person name="Jagadeeshan S."/>
            <person name="Jeck W.R."/>
            <person name="Johnson J."/>
            <person name="Jones C.D."/>
            <person name="Jordan W.C."/>
            <person name="Karpen G.H."/>
            <person name="Kataoka E."/>
            <person name="Keightley P.D."/>
            <person name="Kheradpour P."/>
            <person name="Kirkness E.F."/>
            <person name="Koerich L.B."/>
            <person name="Kristiansen K."/>
            <person name="Kudrna D."/>
            <person name="Kulathinal R.J."/>
            <person name="Kumar S."/>
            <person name="Kwok R."/>
            <person name="Lander E."/>
            <person name="Langley C.H."/>
            <person name="Lapoint R."/>
            <person name="Lazzaro B.P."/>
            <person name="Lee S.J."/>
            <person name="Levesque L."/>
            <person name="Li R."/>
            <person name="Lin C.F."/>
            <person name="Lin M.F."/>
            <person name="Lindblad-Toh K."/>
            <person name="Llopart A."/>
            <person name="Long M."/>
            <person name="Low L."/>
            <person name="Lozovsky E."/>
            <person name="Lu J."/>
            <person name="Luo M."/>
            <person name="Machado C.A."/>
            <person name="Makalowski W."/>
            <person name="Marzo M."/>
            <person name="Matsuda M."/>
            <person name="Matzkin L."/>
            <person name="McAllister B."/>
            <person name="McBride C.S."/>
            <person name="McKernan B."/>
            <person name="McKernan K."/>
            <person name="Mendez-Lago M."/>
            <person name="Minx P."/>
            <person name="Mollenhauer M.U."/>
            <person name="Montooth K."/>
            <person name="Mount S.M."/>
            <person name="Mu X."/>
            <person name="Myers E."/>
            <person name="Negre B."/>
            <person name="Newfeld S."/>
            <person name="Nielsen R."/>
            <person name="Noor M.A."/>
            <person name="O'Grady P."/>
            <person name="Pachter L."/>
            <person name="Papaceit M."/>
            <person name="Parisi M.J."/>
            <person name="Parisi M."/>
            <person name="Parts L."/>
            <person name="Pedersen J.S."/>
            <person name="Pesole G."/>
            <person name="Phillippy A.M."/>
            <person name="Ponting C.P."/>
            <person name="Pop M."/>
            <person name="Porcelli D."/>
            <person name="Powell J.R."/>
            <person name="Prohaska S."/>
            <person name="Pruitt K."/>
            <person name="Puig M."/>
            <person name="Quesneville H."/>
            <person name="Ram K.R."/>
            <person name="Rand D."/>
            <person name="Rasmussen M.D."/>
            <person name="Reed L.K."/>
            <person name="Reenan R."/>
            <person name="Reily A."/>
            <person name="Remington K.A."/>
            <person name="Rieger T.T."/>
            <person name="Ritchie M.G."/>
            <person name="Robin C."/>
            <person name="Rogers Y.H."/>
            <person name="Rohde C."/>
            <person name="Rozas J."/>
            <person name="Rubenfield M.J."/>
            <person name="Ruiz A."/>
            <person name="Russo S."/>
            <person name="Salzberg S.L."/>
            <person name="Sanchez-Gracia A."/>
            <person name="Saranga D.J."/>
            <person name="Sato H."/>
            <person name="Schaeffer S.W."/>
            <person name="Schatz M.C."/>
            <person name="Schlenke T."/>
            <person name="Schwartz R."/>
            <person name="Segarra C."/>
            <person name="Singh R.S."/>
            <person name="Sirot L."/>
            <person name="Sirota M."/>
            <person name="Sisneros N.B."/>
            <person name="Smith C.D."/>
            <person name="Smith T.F."/>
            <person name="Spieth J."/>
            <person name="Stage D.E."/>
            <person name="Stark A."/>
            <person name="Stephan W."/>
            <person name="Strausberg R.L."/>
            <person name="Strempel S."/>
            <person name="Sturgill D."/>
            <person name="Sutton G."/>
            <person name="Sutton G.G."/>
            <person name="Tao W."/>
            <person name="Teichmann S."/>
            <person name="Tobari Y.N."/>
            <person name="Tomimura Y."/>
            <person name="Tsolas J.M."/>
            <person name="Valente V.L."/>
            <person name="Venter E."/>
            <person name="Venter J.C."/>
            <person name="Vicario S."/>
            <person name="Vieira F.G."/>
            <person name="Vilella A.J."/>
            <person name="Villasante A."/>
            <person name="Walenz B."/>
            <person name="Wang J."/>
            <person name="Wasserman M."/>
            <person name="Watts T."/>
            <person name="Wilson D."/>
            <person name="Wilson R.K."/>
            <person name="Wing R.A."/>
            <person name="Wolfner M.F."/>
            <person name="Wong A."/>
            <person name="Wong G.K."/>
            <person name="Wu C.I."/>
            <person name="Wu G."/>
            <person name="Yamamoto D."/>
            <person name="Yang H.P."/>
            <person name="Yang S.P."/>
            <person name="Yorke J.A."/>
            <person name="Yoshida K."/>
            <person name="Zdobnov E."/>
            <person name="Zhang P."/>
            <person name="Zhang Y."/>
            <person name="Zimin A.V."/>
            <person name="Baldwin J."/>
            <person name="Abdouelleil A."/>
            <person name="Abdulkadir J."/>
            <person name="Abebe A."/>
            <person name="Abera B."/>
            <person name="Abreu J."/>
            <person name="Acer S.C."/>
            <person name="Aftuck L."/>
            <person name="Alexander A."/>
            <person name="An P."/>
            <person name="Anderson E."/>
            <person name="Anderson S."/>
            <person name="Arachi H."/>
            <person name="Azer M."/>
            <person name="Bachantsang P."/>
            <person name="Barry A."/>
            <person name="Bayul T."/>
            <person name="Berlin A."/>
            <person name="Bessette D."/>
            <person name="Bloom T."/>
            <person name="Blye J."/>
            <person name="Boguslavskiy L."/>
            <person name="Bonnet C."/>
            <person name="Boukhgalter B."/>
            <person name="Bourzgui I."/>
            <person name="Brown A."/>
            <person name="Cahill P."/>
            <person name="Channer S."/>
            <person name="Cheshatsang Y."/>
            <person name="Chuda L."/>
            <person name="Citroen M."/>
            <person name="Collymore A."/>
            <person name="Cooke P."/>
            <person name="Costello M."/>
            <person name="D'Aco K."/>
            <person name="Daza R."/>
            <person name="De Haan G."/>
            <person name="DeGray S."/>
            <person name="DeMaso C."/>
            <person name="Dhargay N."/>
            <person name="Dooley K."/>
            <person name="Dooley E."/>
            <person name="Doricent M."/>
            <person name="Dorje P."/>
            <person name="Dorjee K."/>
            <person name="Dupes A."/>
            <person name="Elong R."/>
            <person name="Falk J."/>
            <person name="Farina A."/>
            <person name="Faro S."/>
            <person name="Ferguson D."/>
            <person name="Fisher S."/>
            <person name="Foley C.D."/>
            <person name="Franke A."/>
            <person name="Friedrich D."/>
            <person name="Gadbois L."/>
            <person name="Gearin G."/>
            <person name="Gearin C.R."/>
            <person name="Giannoukos G."/>
            <person name="Goode T."/>
            <person name="Graham J."/>
            <person name="Grandbois E."/>
            <person name="Grewal S."/>
            <person name="Gyaltsen K."/>
            <person name="Hafez N."/>
            <person name="Hagos B."/>
            <person name="Hall J."/>
            <person name="Henson C."/>
            <person name="Hollinger A."/>
            <person name="Honan T."/>
            <person name="Huard M.D."/>
            <person name="Hughes L."/>
            <person name="Hurhula B."/>
            <person name="Husby M.E."/>
            <person name="Kamat A."/>
            <person name="Kanga B."/>
            <person name="Kashin S."/>
            <person name="Khazanovich D."/>
            <person name="Kisner P."/>
            <person name="Lance K."/>
            <person name="Lara M."/>
            <person name="Lee W."/>
            <person name="Lennon N."/>
            <person name="Letendre F."/>
            <person name="LeVine R."/>
            <person name="Lipovsky A."/>
            <person name="Liu X."/>
            <person name="Liu J."/>
            <person name="Liu S."/>
            <person name="Lokyitsang T."/>
            <person name="Lokyitsang Y."/>
            <person name="Lubonja R."/>
            <person name="Lui A."/>
            <person name="MacDonald P."/>
            <person name="Magnisalis V."/>
            <person name="Maru K."/>
            <person name="Matthews C."/>
            <person name="McCusker W."/>
            <person name="McDonough S."/>
            <person name="Mehta T."/>
            <person name="Meldrim J."/>
            <person name="Meneus L."/>
            <person name="Mihai O."/>
            <person name="Mihalev A."/>
            <person name="Mihova T."/>
            <person name="Mittelman R."/>
            <person name="Mlenga V."/>
            <person name="Montmayeur A."/>
            <person name="Mulrain L."/>
            <person name="Navidi A."/>
            <person name="Naylor J."/>
            <person name="Negash T."/>
            <person name="Nguyen T."/>
            <person name="Nguyen N."/>
            <person name="Nicol R."/>
            <person name="Norbu C."/>
            <person name="Norbu N."/>
            <person name="Novod N."/>
            <person name="O'Neill B."/>
            <person name="Osman S."/>
            <person name="Markiewicz E."/>
            <person name="Oyono O.L."/>
            <person name="Patti C."/>
            <person name="Phunkhang P."/>
            <person name="Pierre F."/>
            <person name="Priest M."/>
            <person name="Raghuraman S."/>
            <person name="Rege F."/>
            <person name="Reyes R."/>
            <person name="Rise C."/>
            <person name="Rogov P."/>
            <person name="Ross K."/>
            <person name="Ryan E."/>
            <person name="Settipalli S."/>
            <person name="Shea T."/>
            <person name="Sherpa N."/>
            <person name="Shi L."/>
            <person name="Shih D."/>
            <person name="Sparrow T."/>
            <person name="Spaulding J."/>
            <person name="Stalker J."/>
            <person name="Stange-Thomann N."/>
            <person name="Stavropoulos S."/>
            <person name="Stone C."/>
            <person name="Strader C."/>
            <person name="Tesfaye S."/>
            <person name="Thomson T."/>
            <person name="Thoulutsang Y."/>
            <person name="Thoulutsang D."/>
            <person name="Topham K."/>
            <person name="Topping I."/>
            <person name="Tsamla T."/>
            <person name="Vassiliev H."/>
            <person name="Vo A."/>
            <person name="Wangchuk T."/>
            <person name="Wangdi T."/>
            <person name="Weiand M."/>
            <person name="Wilkinson J."/>
            <person name="Wilson A."/>
            <person name="Yadav S."/>
            <person name="Young G."/>
            <person name="Yu Q."/>
            <person name="Zembek L."/>
            <person name="Zhong D."/>
            <person name="Zimmer A."/>
            <person name="Zwirko Z."/>
            <person name="Jaffe D.B."/>
            <person name="Alvarez P."/>
            <person name="Brockman W."/>
            <person name="Butler J."/>
            <person name="Chin C."/>
            <person name="Gnerre S."/>
            <person name="Grabherr M."/>
            <person name="Kleber M."/>
            <person name="Mauceli E."/>
            <person name="MacCallum I."/>
        </authorList>
    </citation>
    <scope>NUCLEOTIDE SEQUENCE [LARGE SCALE GENOMIC DNA]</scope>
    <source>
        <strain evidence="13">Tucson 14030-0811.24</strain>
    </source>
</reference>
<dbReference type="AlphaFoldDB" id="A0A0Q9WP68"/>
<dbReference type="InParanoid" id="A0A0Q9WP68"/>
<evidence type="ECO:0000256" key="6">
    <source>
        <dbReference type="ARBA" id="ARBA00023242"/>
    </source>
</evidence>
<dbReference type="PROSITE" id="PS51917">
    <property type="entry name" value="PRU"/>
    <property type="match status" value="1"/>
</dbReference>
<dbReference type="InterPro" id="IPR006773">
    <property type="entry name" value="Rpn13/ADRM1"/>
</dbReference>
<feature type="domain" description="Pru" evidence="11">
    <location>
        <begin position="3"/>
        <end position="117"/>
    </location>
</feature>
<evidence type="ECO:0000313" key="13">
    <source>
        <dbReference type="Proteomes" id="UP000007798"/>
    </source>
</evidence>
<evidence type="ECO:0000256" key="3">
    <source>
        <dbReference type="ARBA" id="ARBA00009216"/>
    </source>
</evidence>
<evidence type="ECO:0000313" key="12">
    <source>
        <dbReference type="EMBL" id="KRF97503.1"/>
    </source>
</evidence>
<keyword evidence="5" id="KW-0647">Proteasome</keyword>
<evidence type="ECO:0000256" key="1">
    <source>
        <dbReference type="ARBA" id="ARBA00004123"/>
    </source>
</evidence>
<gene>
    <name evidence="12" type="primary">Dwil\GK28173</name>
    <name evidence="12" type="ORF">Dwil_GK28173</name>
</gene>
<dbReference type="STRING" id="7260.A0A0Q9WP68"/>
<organism evidence="12 13">
    <name type="scientific">Drosophila willistoni</name>
    <name type="common">Fruit fly</name>
    <dbReference type="NCBI Taxonomy" id="7260"/>
    <lineage>
        <taxon>Eukaryota</taxon>
        <taxon>Metazoa</taxon>
        <taxon>Ecdysozoa</taxon>
        <taxon>Arthropoda</taxon>
        <taxon>Hexapoda</taxon>
        <taxon>Insecta</taxon>
        <taxon>Pterygota</taxon>
        <taxon>Neoptera</taxon>
        <taxon>Endopterygota</taxon>
        <taxon>Diptera</taxon>
        <taxon>Brachycera</taxon>
        <taxon>Muscomorpha</taxon>
        <taxon>Ephydroidea</taxon>
        <taxon>Drosophilidae</taxon>
        <taxon>Drosophila</taxon>
        <taxon>Sophophora</taxon>
    </lineage>
</organism>